<dbReference type="InterPro" id="IPR005467">
    <property type="entry name" value="His_kinase_dom"/>
</dbReference>
<dbReference type="PATRIC" id="fig|319.14.peg.3724"/>
<dbReference type="InterPro" id="IPR013515">
    <property type="entry name" value="Phytochrome_cen-reg"/>
</dbReference>
<dbReference type="SUPFAM" id="SSF55781">
    <property type="entry name" value="GAF domain-like"/>
    <property type="match status" value="2"/>
</dbReference>
<dbReference type="InterPro" id="IPR003594">
    <property type="entry name" value="HATPase_dom"/>
</dbReference>
<dbReference type="GO" id="GO:0000155">
    <property type="term" value="F:phosphorelay sensor kinase activity"/>
    <property type="evidence" value="ECO:0007669"/>
    <property type="project" value="InterPro"/>
</dbReference>
<dbReference type="InterPro" id="IPR036097">
    <property type="entry name" value="HisK_dim/P_sf"/>
</dbReference>
<keyword evidence="7" id="KW-0808">Transferase</keyword>
<dbReference type="PROSITE" id="PS50046">
    <property type="entry name" value="PHYTOCHROME_2"/>
    <property type="match status" value="1"/>
</dbReference>
<dbReference type="InterPro" id="IPR013654">
    <property type="entry name" value="PAS_2"/>
</dbReference>
<comment type="similarity">
    <text evidence="2">In the N-terminal section; belongs to the phytochrome family.</text>
</comment>
<keyword evidence="9" id="KW-0157">Chromophore</keyword>
<evidence type="ECO:0000256" key="6">
    <source>
        <dbReference type="ARBA" id="ARBA00022606"/>
    </source>
</evidence>
<dbReference type="Gene3D" id="3.30.450.270">
    <property type="match status" value="1"/>
</dbReference>
<dbReference type="AlphaFoldDB" id="Q4LBM8"/>
<dbReference type="CDD" id="cd00082">
    <property type="entry name" value="HisKA"/>
    <property type="match status" value="1"/>
</dbReference>
<dbReference type="Pfam" id="PF01590">
    <property type="entry name" value="GAF"/>
    <property type="match status" value="1"/>
</dbReference>
<evidence type="ECO:0000256" key="3">
    <source>
        <dbReference type="ARBA" id="ARBA00012438"/>
    </source>
</evidence>
<keyword evidence="8" id="KW-0418">Kinase</keyword>
<dbReference type="SUPFAM" id="SSF55785">
    <property type="entry name" value="PYP-like sensor domain (PAS domain)"/>
    <property type="match status" value="1"/>
</dbReference>
<dbReference type="PROSITE" id="PS50109">
    <property type="entry name" value="HIS_KIN"/>
    <property type="match status" value="1"/>
</dbReference>
<gene>
    <name evidence="13" type="primary">pph29</name>
</gene>
<dbReference type="GO" id="GO:0009584">
    <property type="term" value="P:detection of visible light"/>
    <property type="evidence" value="ECO:0007669"/>
    <property type="project" value="InterPro"/>
</dbReference>
<dbReference type="GO" id="GO:0030295">
    <property type="term" value="F:protein kinase activator activity"/>
    <property type="evidence" value="ECO:0007669"/>
    <property type="project" value="TreeGrafter"/>
</dbReference>
<dbReference type="GO" id="GO:0006355">
    <property type="term" value="P:regulation of DNA-templated transcription"/>
    <property type="evidence" value="ECO:0007669"/>
    <property type="project" value="InterPro"/>
</dbReference>
<dbReference type="SUPFAM" id="SSF55874">
    <property type="entry name" value="ATPase domain of HSP90 chaperone/DNA topoisomerase II/histidine kinase"/>
    <property type="match status" value="1"/>
</dbReference>
<keyword evidence="6" id="KW-0716">Sensory transduction</keyword>
<dbReference type="Pfam" id="PF08446">
    <property type="entry name" value="PAS_2"/>
    <property type="match status" value="1"/>
</dbReference>
<dbReference type="PANTHER" id="PTHR42878">
    <property type="entry name" value="TWO-COMPONENT HISTIDINE KINASE"/>
    <property type="match status" value="1"/>
</dbReference>
<organism evidence="13">
    <name type="scientific">Pseudomonas savastanoi pv. phaseolicola</name>
    <name type="common">Pseudomonas syringae pv. phaseolicola</name>
    <dbReference type="NCBI Taxonomy" id="319"/>
    <lineage>
        <taxon>Bacteria</taxon>
        <taxon>Pseudomonadati</taxon>
        <taxon>Pseudomonadota</taxon>
        <taxon>Gammaproteobacteria</taxon>
        <taxon>Pseudomonadales</taxon>
        <taxon>Pseudomonadaceae</taxon>
        <taxon>Pseudomonas</taxon>
    </lineage>
</organism>
<evidence type="ECO:0000256" key="4">
    <source>
        <dbReference type="ARBA" id="ARBA00022543"/>
    </source>
</evidence>
<dbReference type="InterPro" id="IPR043150">
    <property type="entry name" value="Phytochrome_PHY_sf"/>
</dbReference>
<evidence type="ECO:0000256" key="2">
    <source>
        <dbReference type="ARBA" id="ARBA00006402"/>
    </source>
</evidence>
<dbReference type="InterPro" id="IPR036890">
    <property type="entry name" value="HATPase_C_sf"/>
</dbReference>
<sequence>MNVGCRWSDSPYHSFNGSCLKTFRFSRSNCLNSGDTVPNQNQRDAFQAAMENCAREPIRIPGSIQPQGFLLVIEEPGMIVRQFSENLPVWLGVSPDDLIGARFEDVITEGAELIEQLGEFEEDETHPYHVADVRFLIGNHCGTQLPLMLHRHDQVLIAEFERTDAGTVTHNRLYPIVRSFISSAPEIETITALCERAVRVVKRLSGFGRVKAYQFDDQGNGLVNAESLDDGYQSYLGLCFPASDIPAQARELYCTNRIRVIEDANYTPAKLIPEFNPITNQPLDLSFAALRSVSPVHLQYMRNMQTLSSMSISIVVEGRLWGLLSCHHQTPHAVSFQTRTACELLGRVLSLQIESRETHIKTTRMLEIRNRMVRLLSAIADCDSVLLGLRAEPDIFMGFVGAAGAAVVSGAGCDIYGQTPSKVQVQALAEWLYRRPDRDLFETDNAGTTISDLPAIGRASSGVLAVAISELHPHYLIWFKPELTQVVHWAGKPDKVIDDSGSLNPRVSFEQWQQTVRGFSTPWLPSETEGVLELRQAVLGIVLRKAEELAQMSEDLKVSNKELEAFSYSVSHDLRAPLRHIAGYAELLGDMEGENLTVRGQRFLGNIGDSARFAGTLVDNLLSFSQMGRSAIHLAPVDLNAMIDTIRLEMAPEYEGRQVEWKYENLPQLVADPAFMHLAMRNLISNALKYSRNRVVSVIEIDGLQREDDVVITVRDNGVGFDMQYVGKLFGVFQRLHRVEEFEGTGIGLANVRRIVERHDGTVWARGVVDQGSEFSFSLPNKMLPVLERREGKNTHA</sequence>
<evidence type="ECO:0000313" key="13">
    <source>
        <dbReference type="EMBL" id="CAI36070.1"/>
    </source>
</evidence>
<keyword evidence="10" id="KW-0675">Receptor</keyword>
<dbReference type="InterPro" id="IPR016132">
    <property type="entry name" value="Phyto_chromo_attachment"/>
</dbReference>
<name>Q4LBM8_PSESH</name>
<dbReference type="EC" id="2.7.13.3" evidence="3"/>
<dbReference type="PANTHER" id="PTHR42878:SF15">
    <property type="entry name" value="BACTERIOPHYTOCHROME"/>
    <property type="match status" value="1"/>
</dbReference>
<dbReference type="InterPro" id="IPR029016">
    <property type="entry name" value="GAF-like_dom_sf"/>
</dbReference>
<dbReference type="Gene3D" id="3.30.565.10">
    <property type="entry name" value="Histidine kinase-like ATPase, C-terminal domain"/>
    <property type="match status" value="1"/>
</dbReference>
<dbReference type="Gene3D" id="1.10.287.130">
    <property type="match status" value="1"/>
</dbReference>
<feature type="domain" description="Phytochrome chromophore attachment site" evidence="11">
    <location>
        <begin position="189"/>
        <end position="347"/>
    </location>
</feature>
<protein>
    <recommendedName>
        <fullName evidence="3">histidine kinase</fullName>
        <ecNumber evidence="3">2.7.13.3</ecNumber>
    </recommendedName>
</protein>
<evidence type="ECO:0000256" key="10">
    <source>
        <dbReference type="ARBA" id="ARBA00023170"/>
    </source>
</evidence>
<dbReference type="InterPro" id="IPR050351">
    <property type="entry name" value="BphY/WalK/GraS-like"/>
</dbReference>
<dbReference type="GO" id="GO:0009881">
    <property type="term" value="F:photoreceptor activity"/>
    <property type="evidence" value="ECO:0007669"/>
    <property type="project" value="UniProtKB-KW"/>
</dbReference>
<dbReference type="InterPro" id="IPR003018">
    <property type="entry name" value="GAF"/>
</dbReference>
<feature type="domain" description="Histidine kinase" evidence="12">
    <location>
        <begin position="569"/>
        <end position="783"/>
    </location>
</feature>
<dbReference type="Gene3D" id="3.30.450.40">
    <property type="match status" value="1"/>
</dbReference>
<dbReference type="PRINTS" id="PR01033">
    <property type="entry name" value="PHYTOCHROME"/>
</dbReference>
<evidence type="ECO:0000256" key="1">
    <source>
        <dbReference type="ARBA" id="ARBA00000085"/>
    </source>
</evidence>
<keyword evidence="4" id="KW-0600">Photoreceptor protein</keyword>
<evidence type="ECO:0000259" key="11">
    <source>
        <dbReference type="PROSITE" id="PS50046"/>
    </source>
</evidence>
<dbReference type="Pfam" id="PF00360">
    <property type="entry name" value="PHY"/>
    <property type="match status" value="1"/>
</dbReference>
<dbReference type="SUPFAM" id="SSF47384">
    <property type="entry name" value="Homodimeric domain of signal transducing histidine kinase"/>
    <property type="match status" value="1"/>
</dbReference>
<proteinExistence type="inferred from homology"/>
<evidence type="ECO:0000256" key="9">
    <source>
        <dbReference type="ARBA" id="ARBA00022991"/>
    </source>
</evidence>
<comment type="catalytic activity">
    <reaction evidence="1">
        <text>ATP + protein L-histidine = ADP + protein N-phospho-L-histidine.</text>
        <dbReference type="EC" id="2.7.13.3"/>
    </reaction>
</comment>
<dbReference type="SMART" id="SM00065">
    <property type="entry name" value="GAF"/>
    <property type="match status" value="1"/>
</dbReference>
<evidence type="ECO:0000256" key="5">
    <source>
        <dbReference type="ARBA" id="ARBA00022553"/>
    </source>
</evidence>
<dbReference type="SMART" id="SM00388">
    <property type="entry name" value="HisKA"/>
    <property type="match status" value="1"/>
</dbReference>
<evidence type="ECO:0000259" key="12">
    <source>
        <dbReference type="PROSITE" id="PS50109"/>
    </source>
</evidence>
<dbReference type="GO" id="GO:0000156">
    <property type="term" value="F:phosphorelay response regulator activity"/>
    <property type="evidence" value="ECO:0007669"/>
    <property type="project" value="TreeGrafter"/>
</dbReference>
<dbReference type="FunFam" id="3.30.565.10:FF:000006">
    <property type="entry name" value="Sensor histidine kinase WalK"/>
    <property type="match status" value="1"/>
</dbReference>
<accession>Q4LBM8</accession>
<evidence type="ECO:0000256" key="7">
    <source>
        <dbReference type="ARBA" id="ARBA00022679"/>
    </source>
</evidence>
<dbReference type="InterPro" id="IPR003661">
    <property type="entry name" value="HisK_dim/P_dom"/>
</dbReference>
<keyword evidence="5" id="KW-0597">Phosphoprotein</keyword>
<dbReference type="Pfam" id="PF02518">
    <property type="entry name" value="HATPase_c"/>
    <property type="match status" value="1"/>
</dbReference>
<evidence type="ECO:0000256" key="8">
    <source>
        <dbReference type="ARBA" id="ARBA00022777"/>
    </source>
</evidence>
<dbReference type="EMBL" id="AJ870974">
    <property type="protein sequence ID" value="CAI36070.1"/>
    <property type="molecule type" value="Genomic_DNA"/>
</dbReference>
<dbReference type="InterPro" id="IPR001294">
    <property type="entry name" value="Phytochrome"/>
</dbReference>
<dbReference type="Gene3D" id="3.30.450.20">
    <property type="entry name" value="PAS domain"/>
    <property type="match status" value="1"/>
</dbReference>
<dbReference type="InterPro" id="IPR035965">
    <property type="entry name" value="PAS-like_dom_sf"/>
</dbReference>
<dbReference type="GO" id="GO:0005886">
    <property type="term" value="C:plasma membrane"/>
    <property type="evidence" value="ECO:0007669"/>
    <property type="project" value="UniProtKB-ARBA"/>
</dbReference>
<reference evidence="13" key="1">
    <citation type="journal article" date="2005" name="Curr. Biol.">
        <title>Exposure to host resistance mechanisms drives evolution of bacterial virulence in plants.</title>
        <authorList>
            <person name="Pitman A.R."/>
            <person name="Jackson R.W."/>
            <person name="Mansfield J.W."/>
            <person name="Kaitell V."/>
            <person name="Thwaites R."/>
            <person name="Arnold D.L."/>
        </authorList>
    </citation>
    <scope>NUCLEOTIDE SEQUENCE</scope>
    <source>
        <strain evidence="13">1302A</strain>
    </source>
</reference>
<dbReference type="GO" id="GO:0007234">
    <property type="term" value="P:osmosensory signaling via phosphorelay pathway"/>
    <property type="evidence" value="ECO:0007669"/>
    <property type="project" value="TreeGrafter"/>
</dbReference>
<dbReference type="Pfam" id="PF00512">
    <property type="entry name" value="HisKA"/>
    <property type="match status" value="1"/>
</dbReference>
<dbReference type="SMART" id="SM00387">
    <property type="entry name" value="HATPase_c"/>
    <property type="match status" value="1"/>
</dbReference>